<proteinExistence type="inferred from homology"/>
<dbReference type="Gene3D" id="3.30.420.40">
    <property type="match status" value="2"/>
</dbReference>
<evidence type="ECO:0000256" key="2">
    <source>
        <dbReference type="RuleBase" id="RU000487"/>
    </source>
</evidence>
<sequence>MEHQVSSSELSPEASAGDPIKVVLDNGSDTTKAGLAGDSTPKVICRTVVGRPRRKGLKVFKNQGNFVGKEALSKRGILALSSPIDQGHIVNWDDMETIWHHIFDKELSISPDEHPLLLTESPLNPKADGEKMAQIMFETFNIPALYVANSAVLSLFADGRTTGTVLKSGRSVTHAVPIVDGSVITDAITRTEVAGRDVTDYLMSLLNNRGYSFTTEADRLVADDIKEKLCYVALDLNQELHSAAEFSTLHKSYTLSDGSVMNLSDERCRCIELMFDPSLLGYVTEGLSQMVHNAISRCKEETWKSLYNNIVLAGGATLYKGLHDRLRAEIVTLAPAEMKVKVIAPEDRKYSAWLGGSILANLPSFKDKWVSKQEYDEVGPSIVNRK</sequence>
<dbReference type="PROSITE" id="PS00432">
    <property type="entry name" value="ACTINS_2"/>
    <property type="match status" value="1"/>
</dbReference>
<accession>A0ABM0K6L4</accession>
<dbReference type="SUPFAM" id="SSF53067">
    <property type="entry name" value="Actin-like ATPase domain"/>
    <property type="match status" value="2"/>
</dbReference>
<dbReference type="GeneID" id="101862536"/>
<dbReference type="Proteomes" id="UP000694888">
    <property type="component" value="Unplaced"/>
</dbReference>
<dbReference type="Gene3D" id="3.90.640.10">
    <property type="entry name" value="Actin, Chain A, domain 4"/>
    <property type="match status" value="1"/>
</dbReference>
<dbReference type="InterPro" id="IPR004000">
    <property type="entry name" value="Actin"/>
</dbReference>
<protein>
    <submittedName>
        <fullName evidence="5">Actin, clone 302</fullName>
    </submittedName>
</protein>
<comment type="function">
    <text evidence="1">Actins are highly conserved proteins that are involved in various types of cell motility and are ubiquitously expressed in all eukaryotic cells.</text>
</comment>
<evidence type="ECO:0000256" key="3">
    <source>
        <dbReference type="SAM" id="MobiDB-lite"/>
    </source>
</evidence>
<evidence type="ECO:0000313" key="4">
    <source>
        <dbReference type="Proteomes" id="UP000694888"/>
    </source>
</evidence>
<reference evidence="5" key="1">
    <citation type="submission" date="2025-08" db="UniProtKB">
        <authorList>
            <consortium name="RefSeq"/>
        </authorList>
    </citation>
    <scope>IDENTIFICATION</scope>
</reference>
<evidence type="ECO:0000313" key="5">
    <source>
        <dbReference type="RefSeq" id="XP_005109965.1"/>
    </source>
</evidence>
<name>A0ABM0K6L4_APLCA</name>
<dbReference type="RefSeq" id="XP_005109965.1">
    <property type="nucleotide sequence ID" value="XM_005109908.3"/>
</dbReference>
<gene>
    <name evidence="5" type="primary">LOC101862536</name>
</gene>
<feature type="region of interest" description="Disordered" evidence="3">
    <location>
        <begin position="1"/>
        <end position="23"/>
    </location>
</feature>
<dbReference type="InterPro" id="IPR004001">
    <property type="entry name" value="Actin_CS"/>
</dbReference>
<keyword evidence="4" id="KW-1185">Reference proteome</keyword>
<comment type="similarity">
    <text evidence="2">Belongs to the actin family.</text>
</comment>
<feature type="compositionally biased region" description="Polar residues" evidence="3">
    <location>
        <begin position="1"/>
        <end position="10"/>
    </location>
</feature>
<dbReference type="Pfam" id="PF00022">
    <property type="entry name" value="Actin"/>
    <property type="match status" value="1"/>
</dbReference>
<evidence type="ECO:0000256" key="1">
    <source>
        <dbReference type="ARBA" id="ARBA00003520"/>
    </source>
</evidence>
<organism evidence="4 5">
    <name type="scientific">Aplysia californica</name>
    <name type="common">California sea hare</name>
    <dbReference type="NCBI Taxonomy" id="6500"/>
    <lineage>
        <taxon>Eukaryota</taxon>
        <taxon>Metazoa</taxon>
        <taxon>Spiralia</taxon>
        <taxon>Lophotrochozoa</taxon>
        <taxon>Mollusca</taxon>
        <taxon>Gastropoda</taxon>
        <taxon>Heterobranchia</taxon>
        <taxon>Euthyneura</taxon>
        <taxon>Tectipleura</taxon>
        <taxon>Aplysiida</taxon>
        <taxon>Aplysioidea</taxon>
        <taxon>Aplysiidae</taxon>
        <taxon>Aplysia</taxon>
    </lineage>
</organism>
<dbReference type="SMART" id="SM00268">
    <property type="entry name" value="ACTIN"/>
    <property type="match status" value="1"/>
</dbReference>
<dbReference type="InterPro" id="IPR043129">
    <property type="entry name" value="ATPase_NBD"/>
</dbReference>
<dbReference type="PRINTS" id="PR00190">
    <property type="entry name" value="ACTIN"/>
</dbReference>
<dbReference type="PANTHER" id="PTHR11937">
    <property type="entry name" value="ACTIN"/>
    <property type="match status" value="1"/>
</dbReference>